<dbReference type="SMART" id="SM00020">
    <property type="entry name" value="Tryp_SPc"/>
    <property type="match status" value="1"/>
</dbReference>
<dbReference type="GO" id="GO:0006508">
    <property type="term" value="P:proteolysis"/>
    <property type="evidence" value="ECO:0007669"/>
    <property type="project" value="UniProtKB-KW"/>
</dbReference>
<evidence type="ECO:0000313" key="7">
    <source>
        <dbReference type="EMBL" id="KAA0201811.1"/>
    </source>
</evidence>
<dbReference type="Pfam" id="PF00089">
    <property type="entry name" value="Trypsin"/>
    <property type="match status" value="1"/>
</dbReference>
<dbReference type="OrthoDB" id="6286622at2759"/>
<reference evidence="7" key="2">
    <citation type="journal article" date="2018" name="Environ. Sci. Technol.">
        <title>The Toxicogenome of Hyalella azteca: A Model for Sediment Ecotoxicology and Evolutionary Toxicology.</title>
        <authorList>
            <person name="Poynton H.C."/>
            <person name="Hasenbein S."/>
            <person name="Benoit J.B."/>
            <person name="Sepulveda M.S."/>
            <person name="Poelchau M.F."/>
            <person name="Hughes D.S.T."/>
            <person name="Murali S.C."/>
            <person name="Chen S."/>
            <person name="Glastad K.M."/>
            <person name="Goodisman M.A.D."/>
            <person name="Werren J.H."/>
            <person name="Vineis J.H."/>
            <person name="Bowen J.L."/>
            <person name="Friedrich M."/>
            <person name="Jones J."/>
            <person name="Robertson H.M."/>
            <person name="Feyereisen R."/>
            <person name="Mechler-Hickson A."/>
            <person name="Mathers N."/>
            <person name="Lee C.E."/>
            <person name="Colbourne J.K."/>
            <person name="Biales A."/>
            <person name="Johnston J.S."/>
            <person name="Wellborn G.A."/>
            <person name="Rosendale A.J."/>
            <person name="Cridge A.G."/>
            <person name="Munoz-Torres M.C."/>
            <person name="Bain P.A."/>
            <person name="Manny A.R."/>
            <person name="Major K.M."/>
            <person name="Lambert F.N."/>
            <person name="Vulpe C.D."/>
            <person name="Tuck P."/>
            <person name="Blalock B.J."/>
            <person name="Lin Y.Y."/>
            <person name="Smith M.E."/>
            <person name="Ochoa-Acuna H."/>
            <person name="Chen M.M."/>
            <person name="Childers C.P."/>
            <person name="Qu J."/>
            <person name="Dugan S."/>
            <person name="Lee S.L."/>
            <person name="Chao H."/>
            <person name="Dinh H."/>
            <person name="Han Y."/>
            <person name="Doddapaneni H."/>
            <person name="Worley K.C."/>
            <person name="Muzny D.M."/>
            <person name="Gibbs R.A."/>
            <person name="Richards S."/>
        </authorList>
    </citation>
    <scope>NUCLEOTIDE SEQUENCE</scope>
    <source>
        <strain evidence="7">HAZT.00-mixed</strain>
        <tissue evidence="7">Whole organism</tissue>
    </source>
</reference>
<dbReference type="InterPro" id="IPR009003">
    <property type="entry name" value="Peptidase_S1_PA"/>
</dbReference>
<dbReference type="GO" id="GO:0005615">
    <property type="term" value="C:extracellular space"/>
    <property type="evidence" value="ECO:0007669"/>
    <property type="project" value="TreeGrafter"/>
</dbReference>
<evidence type="ECO:0000259" key="6">
    <source>
        <dbReference type="PROSITE" id="PS50240"/>
    </source>
</evidence>
<sequence length="148" mass="15736">MPPPPTPVEGLIAYVIGWGTTAFGGAVSNVLREVQVPLVQAGAPLRSEGRLGHHCVRRVGWGTTAFGGAVSNVLREVQVPVWTAADCETSYPGKGDSGGPLLTQLGESKTWYVVGVVSWGIECARADRPGVYSEVSRYLDWIATKVVE</sequence>
<evidence type="ECO:0000256" key="2">
    <source>
        <dbReference type="ARBA" id="ARBA00022525"/>
    </source>
</evidence>
<name>A0A6A0H9B6_HYAAZ</name>
<dbReference type="InterPro" id="IPR001254">
    <property type="entry name" value="Trypsin_dom"/>
</dbReference>
<dbReference type="SUPFAM" id="SSF50494">
    <property type="entry name" value="Trypsin-like serine proteases"/>
    <property type="match status" value="2"/>
</dbReference>
<protein>
    <recommendedName>
        <fullName evidence="6">Peptidase S1 domain-containing protein</fullName>
    </recommendedName>
</protein>
<comment type="subcellular location">
    <subcellularLocation>
        <location evidence="1">Secreted</location>
    </subcellularLocation>
</comment>
<dbReference type="AlphaFoldDB" id="A0A6A0H9B6"/>
<proteinExistence type="predicted"/>
<dbReference type="PROSITE" id="PS50240">
    <property type="entry name" value="TRYPSIN_DOM"/>
    <property type="match status" value="1"/>
</dbReference>
<dbReference type="Gene3D" id="2.40.10.10">
    <property type="entry name" value="Trypsin-like serine proteases"/>
    <property type="match status" value="2"/>
</dbReference>
<reference evidence="7" key="1">
    <citation type="submission" date="2014-08" db="EMBL/GenBank/DDBJ databases">
        <authorList>
            <person name="Murali S."/>
            <person name="Richards S."/>
            <person name="Bandaranaike D."/>
            <person name="Bellair M."/>
            <person name="Blankenburg K."/>
            <person name="Chao H."/>
            <person name="Dinh H."/>
            <person name="Doddapaneni H."/>
            <person name="Dugan-Rocha S."/>
            <person name="Elkadiri S."/>
            <person name="Gnanaolivu R."/>
            <person name="Hughes D."/>
            <person name="Lee S."/>
            <person name="Li M."/>
            <person name="Ming W."/>
            <person name="Munidasa M."/>
            <person name="Muniz J."/>
            <person name="Nguyen L."/>
            <person name="Osuji N."/>
            <person name="Pu L.-L."/>
            <person name="Puazo M."/>
            <person name="Skinner E."/>
            <person name="Qu C."/>
            <person name="Quiroz J."/>
            <person name="Raj R."/>
            <person name="Weissenberger G."/>
            <person name="Xin Y."/>
            <person name="Zou X."/>
            <person name="Han Y."/>
            <person name="Worley K."/>
            <person name="Muzny D."/>
            <person name="Gibbs R."/>
        </authorList>
    </citation>
    <scope>NUCLEOTIDE SEQUENCE</scope>
    <source>
        <strain evidence="7">HAZT.00-mixed</strain>
        <tissue evidence="7">Whole organism</tissue>
    </source>
</reference>
<dbReference type="GO" id="GO:0004252">
    <property type="term" value="F:serine-type endopeptidase activity"/>
    <property type="evidence" value="ECO:0007669"/>
    <property type="project" value="InterPro"/>
</dbReference>
<dbReference type="Proteomes" id="UP000711488">
    <property type="component" value="Unassembled WGS sequence"/>
</dbReference>
<feature type="domain" description="Peptidase S1" evidence="6">
    <location>
        <begin position="1"/>
        <end position="147"/>
    </location>
</feature>
<evidence type="ECO:0000256" key="3">
    <source>
        <dbReference type="ARBA" id="ARBA00022670"/>
    </source>
</evidence>
<gene>
    <name evidence="7" type="ORF">HAZT_HAZT008096</name>
</gene>
<evidence type="ECO:0000256" key="1">
    <source>
        <dbReference type="ARBA" id="ARBA00004613"/>
    </source>
</evidence>
<keyword evidence="4" id="KW-0378">Hydrolase</keyword>
<reference evidence="7" key="3">
    <citation type="submission" date="2019-06" db="EMBL/GenBank/DDBJ databases">
        <authorList>
            <person name="Poynton C."/>
            <person name="Hasenbein S."/>
            <person name="Benoit J.B."/>
            <person name="Sepulveda M.S."/>
            <person name="Poelchau M.F."/>
            <person name="Murali S.C."/>
            <person name="Chen S."/>
            <person name="Glastad K.M."/>
            <person name="Werren J.H."/>
            <person name="Vineis J.H."/>
            <person name="Bowen J.L."/>
            <person name="Friedrich M."/>
            <person name="Jones J."/>
            <person name="Robertson H.M."/>
            <person name="Feyereisen R."/>
            <person name="Mechler-Hickson A."/>
            <person name="Mathers N."/>
            <person name="Lee C.E."/>
            <person name="Colbourne J.K."/>
            <person name="Biales A."/>
            <person name="Johnston J.S."/>
            <person name="Wellborn G.A."/>
            <person name="Rosendale A.J."/>
            <person name="Cridge A.G."/>
            <person name="Munoz-Torres M.C."/>
            <person name="Bain P.A."/>
            <person name="Manny A.R."/>
            <person name="Major K.M."/>
            <person name="Lambert F.N."/>
            <person name="Vulpe C.D."/>
            <person name="Tuck P."/>
            <person name="Blalock B.J."/>
            <person name="Lin Y.-Y."/>
            <person name="Smith M.E."/>
            <person name="Ochoa-Acuna H."/>
            <person name="Chen M.-J.M."/>
            <person name="Childers C.P."/>
            <person name="Qu J."/>
            <person name="Dugan S."/>
            <person name="Lee S.L."/>
            <person name="Chao H."/>
            <person name="Dinh H."/>
            <person name="Han Y."/>
            <person name="Doddapaneni H."/>
            <person name="Worley K.C."/>
            <person name="Muzny D.M."/>
            <person name="Gibbs R.A."/>
            <person name="Richards S."/>
        </authorList>
    </citation>
    <scope>NUCLEOTIDE SEQUENCE</scope>
    <source>
        <strain evidence="7">HAZT.00-mixed</strain>
        <tissue evidence="7">Whole organism</tissue>
    </source>
</reference>
<dbReference type="InterPro" id="IPR050127">
    <property type="entry name" value="Serine_Proteases_S1"/>
</dbReference>
<dbReference type="EMBL" id="JQDR03004976">
    <property type="protein sequence ID" value="KAA0201811.1"/>
    <property type="molecule type" value="Genomic_DNA"/>
</dbReference>
<dbReference type="PANTHER" id="PTHR24264">
    <property type="entry name" value="TRYPSIN-RELATED"/>
    <property type="match status" value="1"/>
</dbReference>
<dbReference type="PANTHER" id="PTHR24264:SF65">
    <property type="entry name" value="SRCR DOMAIN-CONTAINING PROTEIN"/>
    <property type="match status" value="1"/>
</dbReference>
<dbReference type="InterPro" id="IPR043504">
    <property type="entry name" value="Peptidase_S1_PA_chymotrypsin"/>
</dbReference>
<keyword evidence="5" id="KW-0720">Serine protease</keyword>
<accession>A0A6A0H9B6</accession>
<evidence type="ECO:0000256" key="4">
    <source>
        <dbReference type="ARBA" id="ARBA00022801"/>
    </source>
</evidence>
<keyword evidence="2" id="KW-0964">Secreted</keyword>
<comment type="caution">
    <text evidence="7">The sequence shown here is derived from an EMBL/GenBank/DDBJ whole genome shotgun (WGS) entry which is preliminary data.</text>
</comment>
<evidence type="ECO:0000256" key="5">
    <source>
        <dbReference type="ARBA" id="ARBA00022825"/>
    </source>
</evidence>
<organism evidence="7">
    <name type="scientific">Hyalella azteca</name>
    <name type="common">Amphipod</name>
    <dbReference type="NCBI Taxonomy" id="294128"/>
    <lineage>
        <taxon>Eukaryota</taxon>
        <taxon>Metazoa</taxon>
        <taxon>Ecdysozoa</taxon>
        <taxon>Arthropoda</taxon>
        <taxon>Crustacea</taxon>
        <taxon>Multicrustacea</taxon>
        <taxon>Malacostraca</taxon>
        <taxon>Eumalacostraca</taxon>
        <taxon>Peracarida</taxon>
        <taxon>Amphipoda</taxon>
        <taxon>Senticaudata</taxon>
        <taxon>Talitrida</taxon>
        <taxon>Talitroidea</taxon>
        <taxon>Hyalellidae</taxon>
        <taxon>Hyalella</taxon>
    </lineage>
</organism>
<keyword evidence="3" id="KW-0645">Protease</keyword>